<dbReference type="InParanoid" id="A0A1E7FYP7"/>
<feature type="compositionally biased region" description="Polar residues" evidence="2">
    <location>
        <begin position="864"/>
        <end position="877"/>
    </location>
</feature>
<feature type="compositionally biased region" description="Low complexity" evidence="2">
    <location>
        <begin position="727"/>
        <end position="754"/>
    </location>
</feature>
<accession>A0A1E7FYP7</accession>
<feature type="compositionally biased region" description="Low complexity" evidence="2">
    <location>
        <begin position="445"/>
        <end position="454"/>
    </location>
</feature>
<protein>
    <submittedName>
        <fullName evidence="3">Uncharacterized protein</fullName>
    </submittedName>
</protein>
<feature type="compositionally biased region" description="Low complexity" evidence="2">
    <location>
        <begin position="463"/>
        <end position="494"/>
    </location>
</feature>
<feature type="compositionally biased region" description="Low complexity" evidence="2">
    <location>
        <begin position="428"/>
        <end position="438"/>
    </location>
</feature>
<feature type="compositionally biased region" description="Low complexity" evidence="2">
    <location>
        <begin position="1350"/>
        <end position="1365"/>
    </location>
</feature>
<feature type="compositionally biased region" description="Low complexity" evidence="2">
    <location>
        <begin position="1317"/>
        <end position="1331"/>
    </location>
</feature>
<feature type="compositionally biased region" description="Polar residues" evidence="2">
    <location>
        <begin position="1231"/>
        <end position="1245"/>
    </location>
</feature>
<keyword evidence="1" id="KW-0175">Coiled coil</keyword>
<feature type="compositionally biased region" description="Low complexity" evidence="2">
    <location>
        <begin position="1279"/>
        <end position="1290"/>
    </location>
</feature>
<dbReference type="EMBL" id="KV784353">
    <property type="protein sequence ID" value="OEU23282.1"/>
    <property type="molecule type" value="Genomic_DNA"/>
</dbReference>
<feature type="compositionally biased region" description="Polar residues" evidence="2">
    <location>
        <begin position="1180"/>
        <end position="1191"/>
    </location>
</feature>
<feature type="coiled-coil region" evidence="1">
    <location>
        <begin position="112"/>
        <end position="146"/>
    </location>
</feature>
<proteinExistence type="predicted"/>
<evidence type="ECO:0000313" key="4">
    <source>
        <dbReference type="Proteomes" id="UP000095751"/>
    </source>
</evidence>
<reference evidence="3 4" key="1">
    <citation type="submission" date="2016-09" db="EMBL/GenBank/DDBJ databases">
        <title>Extensive genetic diversity and differential bi-allelic expression allows diatom success in the polar Southern Ocean.</title>
        <authorList>
            <consortium name="DOE Joint Genome Institute"/>
            <person name="Mock T."/>
            <person name="Otillar R.P."/>
            <person name="Strauss J."/>
            <person name="Dupont C."/>
            <person name="Frickenhaus S."/>
            <person name="Maumus F."/>
            <person name="Mcmullan M."/>
            <person name="Sanges R."/>
            <person name="Schmutz J."/>
            <person name="Toseland A."/>
            <person name="Valas R."/>
            <person name="Veluchamy A."/>
            <person name="Ward B.J."/>
            <person name="Allen A."/>
            <person name="Barry K."/>
            <person name="Falciatore A."/>
            <person name="Ferrante M."/>
            <person name="Fortunato A.E."/>
            <person name="Gloeckner G."/>
            <person name="Gruber A."/>
            <person name="Hipkin R."/>
            <person name="Janech M."/>
            <person name="Kroth P."/>
            <person name="Leese F."/>
            <person name="Lindquist E."/>
            <person name="Lyon B.R."/>
            <person name="Martin J."/>
            <person name="Mayer C."/>
            <person name="Parker M."/>
            <person name="Quesneville H."/>
            <person name="Raymond J."/>
            <person name="Uhlig C."/>
            <person name="Valentin K.U."/>
            <person name="Worden A.Z."/>
            <person name="Armbrust E.V."/>
            <person name="Bowler C."/>
            <person name="Green B."/>
            <person name="Moulton V."/>
            <person name="Van Oosterhout C."/>
            <person name="Grigoriev I."/>
        </authorList>
    </citation>
    <scope>NUCLEOTIDE SEQUENCE [LARGE SCALE GENOMIC DNA]</scope>
    <source>
        <strain evidence="3 4">CCMP1102</strain>
    </source>
</reference>
<feature type="compositionally biased region" description="Polar residues" evidence="2">
    <location>
        <begin position="1201"/>
        <end position="1219"/>
    </location>
</feature>
<evidence type="ECO:0000256" key="2">
    <source>
        <dbReference type="SAM" id="MobiDB-lite"/>
    </source>
</evidence>
<sequence length="1431" mass="149114">MKSSSSSSTSSITLFSTTRKVEIETKAIKTKLLQELKNVELERKEIERSIKEIEIRRRALNKVASIGRDRLDDLQQVQKSGNGGTGGGGNALKAVTAAKRFLIETSSSSRSSSSNNSNNNKLDTEIENLESELDQLKTKKQNELQTSNTIGTIGTISGIVATLSVATNVLSAQQGIQEFGGDRGFGGIIGNYVSNLPSSSSSTSSSTNNVVVDMPYLDTKINVLERKVVQEELELKQLKKLVVDAELQQRVKVAEQIQLKEEILLKQKLVEQSMTTKVNQLQSDNDQLRIKFNNKETAEDIEIAARMKYEAIEKASDDYATSRINNDNNNNINNNNKQLADNNIYSIFSGKYYTLNGFVEQVQKNGFVDTFKSLDTISQATAIASIVTTAATAAYQLIFNKNKNMKNKDGDNDNNDNNNKIDDDLYVKSKSSSSNNNKIDNEGISPSFSSFPSGTPLPPPPTAAAATTQSSSSKNNKSSTTASTGFGAPPKTTISPPPPAPFGSKKGFGSPPKRSGPPVGKRAQATEAAFGVPAKTKGSGLPPVVKKNTAVSDSSSSPFGSPAVGFGAPPKKSSGGAIPPPSQATFGIPPKTKGGERSKYSQNKWSPKSGKQTASPFGSGFGTSPKQGTSPPTKSAVAAKQSTSPFGSENSKQAASPFGSGFGPSSKQRAPPPKNTAAGGFGAFPKTGTGPPKSTAQGKQANSPFGVAKFGISPEQGTASASGKQTASSFGSGFDSASGEQISSPFGSGFGTSSKVGSVTTNDAPSFGAKAGDNASPNQNRVRGIQAEPPFGFPPEAKDTRNEQNQKSSQNSIRSKMATSAYDGATAFRPPSKTNPAQDNQPSSPFGSNNPNVGAKSTFGAPPKQSSMRNQLNQNDDGQMKKTDSSSFGVPSKDNQPSSPFGNDNPNVGAKSTFGAPPKQSSMRNQLNQNDDSQMNKTNNSSFGAPSKDNQPSSPYGNNNPNVGAESTFGAPPKKSSLRNQLNQNDDSQMKKTDSFSFGVQSKSGPAQRGTAGVPSKNPFGASSSGGTSDNSNNNLNDAPGKKSSSPPFGVSSAGFGAGKQSSSPPIPKTSPNAGNNYGVPNKNNNSPKRVSSSFGTGFGPPPKQGAALPETGKQAVSPFGAGSVPKQGAAPLPMKTGRWSPKTGTVTAPSKYTLPPGKQASSPFGGDFGAGATPKTDAANPSSVSMNQETSSFGGGFGATTKTDAANPSSVLTNQENSPFGAVFREGDASPSSVSTNQEENSPFGSRFGGSPKTGDVNPSVSTKQEENTPFGGRFGRPPTTDAAPPNDTFRAPPKSSIRSQLNQNKDDSEMKQKYTPSSSDAPPSTSGPAQRFGTEGGANDGSFGTPTSSRSNNDDNNPSVSPRQANSSFGSAGFNASPKTGGVYVGSSGVENPNPNPTTKNWFIFFWNAVVSTTTAVEGILACDILSWD</sequence>
<dbReference type="Proteomes" id="UP000095751">
    <property type="component" value="Unassembled WGS sequence"/>
</dbReference>
<feature type="compositionally biased region" description="Polar residues" evidence="2">
    <location>
        <begin position="600"/>
        <end position="633"/>
    </location>
</feature>
<feature type="compositionally biased region" description="Polar residues" evidence="2">
    <location>
        <begin position="692"/>
        <end position="703"/>
    </location>
</feature>
<feature type="coiled-coil region" evidence="1">
    <location>
        <begin position="221"/>
        <end position="248"/>
    </location>
</feature>
<evidence type="ECO:0000256" key="1">
    <source>
        <dbReference type="SAM" id="Coils"/>
    </source>
</evidence>
<feature type="coiled-coil region" evidence="1">
    <location>
        <begin position="29"/>
        <end position="63"/>
    </location>
</feature>
<dbReference type="KEGG" id="fcy:FRACYDRAFT_233455"/>
<organism evidence="3 4">
    <name type="scientific">Fragilariopsis cylindrus CCMP1102</name>
    <dbReference type="NCBI Taxonomy" id="635003"/>
    <lineage>
        <taxon>Eukaryota</taxon>
        <taxon>Sar</taxon>
        <taxon>Stramenopiles</taxon>
        <taxon>Ochrophyta</taxon>
        <taxon>Bacillariophyta</taxon>
        <taxon>Bacillariophyceae</taxon>
        <taxon>Bacillariophycidae</taxon>
        <taxon>Bacillariales</taxon>
        <taxon>Bacillariaceae</taxon>
        <taxon>Fragilariopsis</taxon>
    </lineage>
</organism>
<feature type="compositionally biased region" description="Polar residues" evidence="2">
    <location>
        <begin position="755"/>
        <end position="764"/>
    </location>
</feature>
<feature type="compositionally biased region" description="Polar residues" evidence="2">
    <location>
        <begin position="805"/>
        <end position="818"/>
    </location>
</feature>
<feature type="compositionally biased region" description="Polar residues" evidence="2">
    <location>
        <begin position="919"/>
        <end position="962"/>
    </location>
</feature>
<feature type="compositionally biased region" description="Polar residues" evidence="2">
    <location>
        <begin position="978"/>
        <end position="987"/>
    </location>
</feature>
<feature type="compositionally biased region" description="Low complexity" evidence="2">
    <location>
        <begin position="1073"/>
        <end position="1086"/>
    </location>
</feature>
<feature type="compositionally biased region" description="Polar residues" evidence="2">
    <location>
        <begin position="1087"/>
        <end position="1096"/>
    </location>
</feature>
<feature type="compositionally biased region" description="Polar residues" evidence="2">
    <location>
        <begin position="640"/>
        <end position="654"/>
    </location>
</feature>
<keyword evidence="4" id="KW-1185">Reference proteome</keyword>
<feature type="compositionally biased region" description="Polar residues" evidence="2">
    <location>
        <begin position="885"/>
        <end position="906"/>
    </location>
</feature>
<feature type="region of interest" description="Disordered" evidence="2">
    <location>
        <begin position="403"/>
        <end position="1379"/>
    </location>
</feature>
<feature type="compositionally biased region" description="Polar residues" evidence="2">
    <location>
        <begin position="715"/>
        <end position="726"/>
    </location>
</feature>
<feature type="compositionally biased region" description="Low complexity" evidence="2">
    <location>
        <begin position="1023"/>
        <end position="1038"/>
    </location>
</feature>
<feature type="compositionally biased region" description="Low complexity" evidence="2">
    <location>
        <begin position="656"/>
        <end position="666"/>
    </location>
</feature>
<feature type="compositionally biased region" description="Polar residues" evidence="2">
    <location>
        <begin position="832"/>
        <end position="852"/>
    </location>
</feature>
<feature type="compositionally biased region" description="Low complexity" evidence="2">
    <location>
        <begin position="550"/>
        <end position="566"/>
    </location>
</feature>
<feature type="compositionally biased region" description="Polar residues" evidence="2">
    <location>
        <begin position="995"/>
        <end position="1005"/>
    </location>
</feature>
<name>A0A1E7FYP7_9STRA</name>
<gene>
    <name evidence="3" type="ORF">FRACYDRAFT_233455</name>
</gene>
<evidence type="ECO:0000313" key="3">
    <source>
        <dbReference type="EMBL" id="OEU23282.1"/>
    </source>
</evidence>